<evidence type="ECO:0000313" key="3">
    <source>
        <dbReference type="Proteomes" id="UP001283361"/>
    </source>
</evidence>
<organism evidence="2 3">
    <name type="scientific">Elysia crispata</name>
    <name type="common">lettuce slug</name>
    <dbReference type="NCBI Taxonomy" id="231223"/>
    <lineage>
        <taxon>Eukaryota</taxon>
        <taxon>Metazoa</taxon>
        <taxon>Spiralia</taxon>
        <taxon>Lophotrochozoa</taxon>
        <taxon>Mollusca</taxon>
        <taxon>Gastropoda</taxon>
        <taxon>Heterobranchia</taxon>
        <taxon>Euthyneura</taxon>
        <taxon>Panpulmonata</taxon>
        <taxon>Sacoglossa</taxon>
        <taxon>Placobranchoidea</taxon>
        <taxon>Plakobranchidae</taxon>
        <taxon>Elysia</taxon>
    </lineage>
</organism>
<dbReference type="EMBL" id="JAWDGP010001294">
    <property type="protein sequence ID" value="KAK3793015.1"/>
    <property type="molecule type" value="Genomic_DNA"/>
</dbReference>
<name>A0AAE1ASM1_9GAST</name>
<feature type="compositionally biased region" description="Polar residues" evidence="1">
    <location>
        <begin position="1"/>
        <end position="21"/>
    </location>
</feature>
<evidence type="ECO:0000313" key="2">
    <source>
        <dbReference type="EMBL" id="KAK3793015.1"/>
    </source>
</evidence>
<keyword evidence="3" id="KW-1185">Reference proteome</keyword>
<dbReference type="Proteomes" id="UP001283361">
    <property type="component" value="Unassembled WGS sequence"/>
</dbReference>
<reference evidence="2" key="1">
    <citation type="journal article" date="2023" name="G3 (Bethesda)">
        <title>A reference genome for the long-term kleptoplast-retaining sea slug Elysia crispata morphotype clarki.</title>
        <authorList>
            <person name="Eastman K.E."/>
            <person name="Pendleton A.L."/>
            <person name="Shaikh M.A."/>
            <person name="Suttiyut T."/>
            <person name="Ogas R."/>
            <person name="Tomko P."/>
            <person name="Gavelis G."/>
            <person name="Widhalm J.R."/>
            <person name="Wisecaver J.H."/>
        </authorList>
    </citation>
    <scope>NUCLEOTIDE SEQUENCE</scope>
    <source>
        <strain evidence="2">ECLA1</strain>
    </source>
</reference>
<comment type="caution">
    <text evidence="2">The sequence shown here is derived from an EMBL/GenBank/DDBJ whole genome shotgun (WGS) entry which is preliminary data.</text>
</comment>
<feature type="region of interest" description="Disordered" evidence="1">
    <location>
        <begin position="1"/>
        <end position="22"/>
    </location>
</feature>
<dbReference type="AlphaFoldDB" id="A0AAE1ASM1"/>
<proteinExistence type="predicted"/>
<protein>
    <submittedName>
        <fullName evidence="2">Uncharacterized protein</fullName>
    </submittedName>
</protein>
<accession>A0AAE1ASM1</accession>
<sequence length="68" mass="7478">MPLTALTTADNAPLLRSSTGEGTAADISDIAVGLHFRSSVRLQWLRSFNLCSEPERKDTENLFRSISL</sequence>
<gene>
    <name evidence="2" type="ORF">RRG08_032277</name>
</gene>
<evidence type="ECO:0000256" key="1">
    <source>
        <dbReference type="SAM" id="MobiDB-lite"/>
    </source>
</evidence>